<comment type="function">
    <text evidence="15">Involved in base excision repair of DNA damaged by oxidation or by mutagenic agents. Acts as a DNA glycosylase that recognizes and removes damaged bases. Has a preference for oxidized purines, such as 7,8-dihydro-8-oxoguanine (8-oxoG). Has AP (apurinic/apyrimidinic) lyase activity and introduces nicks in the DNA strand. Cleaves the DNA backbone by beta-delta elimination to generate a single-strand break at the site of the removed base with both 3'- and 5'-phosphates.</text>
</comment>
<comment type="function">
    <text evidence="16">Involved in base excision repair of DNA damaged by oxidation or by mutagenic agents. Acts as DNA glycosylase that recognizes and removes damaged bases. Has a preference for oxidized purines, such as 7,8-dihydro-8-oxoguanine (8-oxoG). Has AP (apurinic/apyrimidinic) lyase activity and introduces nicks in the DNA strand. Cleaves the DNA backbone by beta-delta elimination to generate a single-strand break at the site of the removed base with both 3'- and 5'-phosphates.</text>
</comment>
<dbReference type="InterPro" id="IPR000214">
    <property type="entry name" value="Znf_DNA_glyclase/AP_lyase"/>
</dbReference>
<dbReference type="InterPro" id="IPR012319">
    <property type="entry name" value="FPG_cat"/>
</dbReference>
<dbReference type="InterPro" id="IPR015886">
    <property type="entry name" value="H2TH_FPG"/>
</dbReference>
<dbReference type="PANTHER" id="PTHR22993:SF9">
    <property type="entry name" value="FORMAMIDOPYRIMIDINE-DNA GLYCOSYLASE"/>
    <property type="match status" value="1"/>
</dbReference>
<gene>
    <name evidence="16 19" type="primary">mutM</name>
    <name evidence="16" type="synonym">fpg</name>
    <name evidence="19" type="ORF">HHO37_01435</name>
</gene>
<dbReference type="NCBIfam" id="NF002211">
    <property type="entry name" value="PRK01103.1"/>
    <property type="match status" value="1"/>
</dbReference>
<dbReference type="GO" id="GO:0003690">
    <property type="term" value="F:double-stranded DNA binding"/>
    <property type="evidence" value="ECO:0007669"/>
    <property type="project" value="UniProtKB-ARBA"/>
</dbReference>
<dbReference type="CDD" id="cd08966">
    <property type="entry name" value="EcFpg-like_N"/>
    <property type="match status" value="1"/>
</dbReference>
<dbReference type="PROSITE" id="PS51066">
    <property type="entry name" value="ZF_FPG_2"/>
    <property type="match status" value="1"/>
</dbReference>
<dbReference type="PANTHER" id="PTHR22993">
    <property type="entry name" value="FORMAMIDOPYRIMIDINE-DNA GLYCOSYLASE"/>
    <property type="match status" value="1"/>
</dbReference>
<evidence type="ECO:0000256" key="8">
    <source>
        <dbReference type="ARBA" id="ARBA00022833"/>
    </source>
</evidence>
<comment type="catalytic activity">
    <reaction evidence="1 16">
        <text>Hydrolysis of DNA containing ring-opened 7-methylguanine residues, releasing 2,6-diamino-4-hydroxy-5-(N-methyl)formamidopyrimidine.</text>
        <dbReference type="EC" id="3.2.2.23"/>
    </reaction>
</comment>
<dbReference type="PROSITE" id="PS51068">
    <property type="entry name" value="FPG_CAT"/>
    <property type="match status" value="1"/>
</dbReference>
<evidence type="ECO:0000256" key="15">
    <source>
        <dbReference type="ARBA" id="ARBA00060177"/>
    </source>
</evidence>
<dbReference type="RefSeq" id="WP_193522909.1">
    <property type="nucleotide sequence ID" value="NZ_JABASA010000002.1"/>
</dbReference>
<evidence type="ECO:0000256" key="12">
    <source>
        <dbReference type="ARBA" id="ARBA00023268"/>
    </source>
</evidence>
<dbReference type="GO" id="GO:0003684">
    <property type="term" value="F:damaged DNA binding"/>
    <property type="evidence" value="ECO:0007669"/>
    <property type="project" value="InterPro"/>
</dbReference>
<evidence type="ECO:0000256" key="5">
    <source>
        <dbReference type="ARBA" id="ARBA00022763"/>
    </source>
</evidence>
<feature type="binding site" evidence="16">
    <location>
        <position position="91"/>
    </location>
    <ligand>
        <name>DNA</name>
        <dbReference type="ChEBI" id="CHEBI:16991"/>
    </ligand>
</feature>
<comment type="caution">
    <text evidence="19">The sequence shown here is derived from an EMBL/GenBank/DDBJ whole genome shotgun (WGS) entry which is preliminary data.</text>
</comment>
<dbReference type="Gene3D" id="1.10.8.50">
    <property type="match status" value="1"/>
</dbReference>
<feature type="active site" description="Proton donor" evidence="16">
    <location>
        <position position="3"/>
    </location>
</feature>
<dbReference type="NCBIfam" id="TIGR00577">
    <property type="entry name" value="fpg"/>
    <property type="match status" value="1"/>
</dbReference>
<comment type="caution">
    <text evidence="16">Lacks conserved residue(s) required for the propagation of feature annotation.</text>
</comment>
<dbReference type="Pfam" id="PF01149">
    <property type="entry name" value="Fapy_DNA_glyco"/>
    <property type="match status" value="1"/>
</dbReference>
<sequence>MPELPEVETVRRGLERLVVGKTIVAVEVRVPKMVKTDLEIFKLDLLGQEIKAMRRRGKYLIFDLGAQVLISHLRMEGKYLLFPEAVPENKHFHLFFALDDGSTLVYQDVRKFGTFELLAKSEEEAYFIKKKIGPEPSKKDFKLAPFERAVLSSHKPIKPLLLEQKLVAGLGNIYADEVLWAAKVYPERLADSLKKAEIKRIHDKTINILQLGIEKGGSTIRTYRNALGEDGTMQQYLQVYDKSGEPCPRCGAEIQKIKVGGRGTHFCPSCQKR</sequence>
<dbReference type="InterPro" id="IPR010979">
    <property type="entry name" value="Ribosomal_uS13-like_H2TH"/>
</dbReference>
<keyword evidence="4 16" id="KW-0479">Metal-binding</keyword>
<feature type="domain" description="Formamidopyrimidine-DNA glycosylase catalytic" evidence="18">
    <location>
        <begin position="2"/>
        <end position="113"/>
    </location>
</feature>
<comment type="similarity">
    <text evidence="2 16">Belongs to the FPG family.</text>
</comment>
<dbReference type="GO" id="GO:0008270">
    <property type="term" value="F:zinc ion binding"/>
    <property type="evidence" value="ECO:0007669"/>
    <property type="project" value="UniProtKB-UniRule"/>
</dbReference>
<dbReference type="InterPro" id="IPR035937">
    <property type="entry name" value="FPG_N"/>
</dbReference>
<dbReference type="SUPFAM" id="SSF57716">
    <property type="entry name" value="Glucocorticoid receptor-like (DNA-binding domain)"/>
    <property type="match status" value="1"/>
</dbReference>
<keyword evidence="9 16" id="KW-0238">DNA-binding</keyword>
<evidence type="ECO:0000256" key="9">
    <source>
        <dbReference type="ARBA" id="ARBA00023125"/>
    </source>
</evidence>
<evidence type="ECO:0000256" key="11">
    <source>
        <dbReference type="ARBA" id="ARBA00023239"/>
    </source>
</evidence>
<evidence type="ECO:0000256" key="3">
    <source>
        <dbReference type="ARBA" id="ARBA00011245"/>
    </source>
</evidence>
<accession>A0A7X9LBY7</accession>
<dbReference type="Pfam" id="PF06827">
    <property type="entry name" value="zf-FPG_IleRS"/>
    <property type="match status" value="1"/>
</dbReference>
<name>A0A7X9LBY7_STRRT</name>
<keyword evidence="5 16" id="KW-0227">DNA damage</keyword>
<feature type="active site" description="Schiff-base intermediate with DNA" evidence="16">
    <location>
        <position position="2"/>
    </location>
</feature>
<dbReference type="FunFam" id="1.10.8.50:FF:000003">
    <property type="entry name" value="Formamidopyrimidine-DNA glycosylase"/>
    <property type="match status" value="1"/>
</dbReference>
<evidence type="ECO:0000313" key="20">
    <source>
        <dbReference type="Proteomes" id="UP000532121"/>
    </source>
</evidence>
<dbReference type="Pfam" id="PF06831">
    <property type="entry name" value="H2TH"/>
    <property type="match status" value="1"/>
</dbReference>
<evidence type="ECO:0000256" key="2">
    <source>
        <dbReference type="ARBA" id="ARBA00009409"/>
    </source>
</evidence>
<evidence type="ECO:0000259" key="17">
    <source>
        <dbReference type="PROSITE" id="PS51066"/>
    </source>
</evidence>
<keyword evidence="12 16" id="KW-0511">Multifunctional enzyme</keyword>
<feature type="active site" description="Proton donor; for delta-elimination activity" evidence="16">
    <location>
        <position position="262"/>
    </location>
</feature>
<dbReference type="EC" id="3.2.2.23" evidence="16"/>
<comment type="catalytic activity">
    <reaction evidence="14 16">
        <text>2'-deoxyribonucleotide-(2'-deoxyribose 5'-phosphate)-2'-deoxyribonucleotide-DNA = a 3'-end 2'-deoxyribonucleotide-(2,3-dehydro-2,3-deoxyribose 5'-phosphate)-DNA + a 5'-end 5'-phospho-2'-deoxyribonucleoside-DNA + H(+)</text>
        <dbReference type="Rhea" id="RHEA:66592"/>
        <dbReference type="Rhea" id="RHEA-COMP:13180"/>
        <dbReference type="Rhea" id="RHEA-COMP:16897"/>
        <dbReference type="Rhea" id="RHEA-COMP:17067"/>
        <dbReference type="ChEBI" id="CHEBI:15378"/>
        <dbReference type="ChEBI" id="CHEBI:136412"/>
        <dbReference type="ChEBI" id="CHEBI:157695"/>
        <dbReference type="ChEBI" id="CHEBI:167181"/>
        <dbReference type="EC" id="4.2.99.18"/>
    </reaction>
</comment>
<dbReference type="SUPFAM" id="SSF81624">
    <property type="entry name" value="N-terminal domain of MutM-like DNA repair proteins"/>
    <property type="match status" value="1"/>
</dbReference>
<evidence type="ECO:0000256" key="1">
    <source>
        <dbReference type="ARBA" id="ARBA00001668"/>
    </source>
</evidence>
<evidence type="ECO:0000256" key="7">
    <source>
        <dbReference type="ARBA" id="ARBA00022801"/>
    </source>
</evidence>
<dbReference type="SMART" id="SM01232">
    <property type="entry name" value="H2TH"/>
    <property type="match status" value="1"/>
</dbReference>
<evidence type="ECO:0000256" key="6">
    <source>
        <dbReference type="ARBA" id="ARBA00022771"/>
    </source>
</evidence>
<dbReference type="EC" id="4.2.99.18" evidence="16"/>
<evidence type="ECO:0000256" key="14">
    <source>
        <dbReference type="ARBA" id="ARBA00044632"/>
    </source>
</evidence>
<evidence type="ECO:0000256" key="10">
    <source>
        <dbReference type="ARBA" id="ARBA00023204"/>
    </source>
</evidence>
<comment type="cofactor">
    <cofactor evidence="16">
        <name>Zn(2+)</name>
        <dbReference type="ChEBI" id="CHEBI:29105"/>
    </cofactor>
    <text evidence="16">Binds 1 zinc ion per subunit.</text>
</comment>
<keyword evidence="10 16" id="KW-0234">DNA repair</keyword>
<dbReference type="GO" id="GO:0034039">
    <property type="term" value="F:8-oxo-7,8-dihydroguanine DNA N-glycosylase activity"/>
    <property type="evidence" value="ECO:0007669"/>
    <property type="project" value="TreeGrafter"/>
</dbReference>
<protein>
    <recommendedName>
        <fullName evidence="16">Formamidopyrimidine-DNA glycosylase</fullName>
        <shortName evidence="16">Fapy-DNA glycosylase</shortName>
        <ecNumber evidence="16">3.2.2.23</ecNumber>
    </recommendedName>
    <alternativeName>
        <fullName evidence="16">DNA-(apurinic or apyrimidinic site) lyase MutM</fullName>
        <shortName evidence="16">AP lyase MutM</shortName>
        <ecNumber evidence="16">4.2.99.18</ecNumber>
    </alternativeName>
</protein>
<keyword evidence="11 16" id="KW-0456">Lyase</keyword>
<dbReference type="HAMAP" id="MF_00103">
    <property type="entry name" value="Fapy_DNA_glycosyl"/>
    <property type="match status" value="1"/>
</dbReference>
<evidence type="ECO:0000256" key="4">
    <source>
        <dbReference type="ARBA" id="ARBA00022723"/>
    </source>
</evidence>
<evidence type="ECO:0000313" key="19">
    <source>
        <dbReference type="EMBL" id="NMD48363.1"/>
    </source>
</evidence>
<dbReference type="Proteomes" id="UP000532121">
    <property type="component" value="Unassembled WGS sequence"/>
</dbReference>
<keyword evidence="7 16" id="KW-0378">Hydrolase</keyword>
<dbReference type="InterPro" id="IPR010663">
    <property type="entry name" value="Znf_FPG/IleRS"/>
</dbReference>
<dbReference type="InterPro" id="IPR020629">
    <property type="entry name" value="FPG_Glyclase"/>
</dbReference>
<proteinExistence type="inferred from homology"/>
<dbReference type="PROSITE" id="PS01242">
    <property type="entry name" value="ZF_FPG_1"/>
    <property type="match status" value="1"/>
</dbReference>
<keyword evidence="6 16" id="KW-0863">Zinc-finger</keyword>
<evidence type="ECO:0000256" key="16">
    <source>
        <dbReference type="HAMAP-Rule" id="MF_00103"/>
    </source>
</evidence>
<dbReference type="EMBL" id="JABASA010000002">
    <property type="protein sequence ID" value="NMD48363.1"/>
    <property type="molecule type" value="Genomic_DNA"/>
</dbReference>
<dbReference type="AlphaFoldDB" id="A0A7X9LBY7"/>
<dbReference type="SMART" id="SM00898">
    <property type="entry name" value="Fapy_DNA_glyco"/>
    <property type="match status" value="1"/>
</dbReference>
<feature type="active site" description="Proton donor; for beta-elimination activity" evidence="16">
    <location>
        <position position="58"/>
    </location>
</feature>
<feature type="binding site" evidence="16">
    <location>
        <position position="110"/>
    </location>
    <ligand>
        <name>DNA</name>
        <dbReference type="ChEBI" id="CHEBI:16991"/>
    </ligand>
</feature>
<evidence type="ECO:0000259" key="18">
    <source>
        <dbReference type="PROSITE" id="PS51068"/>
    </source>
</evidence>
<organism evidence="19 20">
    <name type="scientific">Streptococcus ratti</name>
    <dbReference type="NCBI Taxonomy" id="1341"/>
    <lineage>
        <taxon>Bacteria</taxon>
        <taxon>Bacillati</taxon>
        <taxon>Bacillota</taxon>
        <taxon>Bacilli</taxon>
        <taxon>Lactobacillales</taxon>
        <taxon>Streptococcaceae</taxon>
        <taxon>Streptococcus</taxon>
    </lineage>
</organism>
<dbReference type="Gene3D" id="3.20.190.10">
    <property type="entry name" value="MutM-like, N-terminal"/>
    <property type="match status" value="1"/>
</dbReference>
<evidence type="ECO:0000256" key="13">
    <source>
        <dbReference type="ARBA" id="ARBA00023295"/>
    </source>
</evidence>
<comment type="subunit">
    <text evidence="3 16">Monomer.</text>
</comment>
<dbReference type="SUPFAM" id="SSF46946">
    <property type="entry name" value="S13-like H2TH domain"/>
    <property type="match status" value="1"/>
</dbReference>
<dbReference type="GO" id="GO:0140078">
    <property type="term" value="F:class I DNA-(apurinic or apyrimidinic site) endonuclease activity"/>
    <property type="evidence" value="ECO:0007669"/>
    <property type="project" value="UniProtKB-EC"/>
</dbReference>
<dbReference type="FunFam" id="3.20.190.10:FF:000001">
    <property type="entry name" value="Formamidopyrimidine-DNA glycosylase"/>
    <property type="match status" value="1"/>
</dbReference>
<reference evidence="19 20" key="1">
    <citation type="submission" date="2020-04" db="EMBL/GenBank/DDBJ databases">
        <title>MicrobeNet Type strains.</title>
        <authorList>
            <person name="Nicholson A.C."/>
        </authorList>
    </citation>
    <scope>NUCLEOTIDE SEQUENCE [LARGE SCALE GENOMIC DNA]</scope>
    <source>
        <strain evidence="19 20">DSM 22768</strain>
    </source>
</reference>
<feature type="domain" description="FPG-type" evidence="17">
    <location>
        <begin position="238"/>
        <end position="272"/>
    </location>
</feature>
<dbReference type="InterPro" id="IPR015887">
    <property type="entry name" value="DNA_glyclase_Znf_dom_DNA_BS"/>
</dbReference>
<keyword evidence="8 16" id="KW-0862">Zinc</keyword>
<dbReference type="GO" id="GO:0006284">
    <property type="term" value="P:base-excision repair"/>
    <property type="evidence" value="ECO:0007669"/>
    <property type="project" value="InterPro"/>
</dbReference>
<keyword evidence="13 16" id="KW-0326">Glycosidase</keyword>